<comment type="caution">
    <text evidence="3">The sequence shown here is derived from an EMBL/GenBank/DDBJ whole genome shotgun (WGS) entry which is preliminary data.</text>
</comment>
<dbReference type="InterPro" id="IPR037185">
    <property type="entry name" value="EmrE-like"/>
</dbReference>
<feature type="domain" description="EamA" evidence="2">
    <location>
        <begin position="3"/>
        <end position="137"/>
    </location>
</feature>
<feature type="transmembrane region" description="Helical" evidence="1">
    <location>
        <begin position="97"/>
        <end position="115"/>
    </location>
</feature>
<proteinExistence type="predicted"/>
<feature type="transmembrane region" description="Helical" evidence="1">
    <location>
        <begin position="217"/>
        <end position="235"/>
    </location>
</feature>
<sequence>MNWIYLTLLAITTRAMYGGIATKVLSKDVKVSAITHSILLTTFASILSIIISPFVGGISFTGIESFYLSALIMVLSQAFGNILFFKGIKYLDSGTTQIIFSSILIWGAILSVAFLDSIFSTKQIVGILLMLFAILLVQYKKGGLDMNSGVLYVIASSILFAVFQVASANLSKVISTGAYLLMAYIGPSLIVGILYLKRIINDLHLLKQQIKESFLKTLFASGTSMLYFVFSYLAYRYAPDRGVVVVLLTAQVVLSVIFGIIFLKEKDNQLKKVIAGALAFAAGIMIKS</sequence>
<reference evidence="3" key="2">
    <citation type="journal article" date="2021" name="Microbiome">
        <title>Successional dynamics and alternative stable states in a saline activated sludge microbial community over 9 years.</title>
        <authorList>
            <person name="Wang Y."/>
            <person name="Ye J."/>
            <person name="Ju F."/>
            <person name="Liu L."/>
            <person name="Boyd J.A."/>
            <person name="Deng Y."/>
            <person name="Parks D.H."/>
            <person name="Jiang X."/>
            <person name="Yin X."/>
            <person name="Woodcroft B.J."/>
            <person name="Tyson G.W."/>
            <person name="Hugenholtz P."/>
            <person name="Polz M.F."/>
            <person name="Zhang T."/>
        </authorList>
    </citation>
    <scope>NUCLEOTIDE SEQUENCE</scope>
    <source>
        <strain evidence="3">HKST-UBA80</strain>
    </source>
</reference>
<dbReference type="EMBL" id="JAGQNY010000009">
    <property type="protein sequence ID" value="MCA9302245.1"/>
    <property type="molecule type" value="Genomic_DNA"/>
</dbReference>
<feature type="transmembrane region" description="Helical" evidence="1">
    <location>
        <begin position="6"/>
        <end position="26"/>
    </location>
</feature>
<keyword evidence="1" id="KW-0812">Transmembrane</keyword>
<dbReference type="GO" id="GO:0016020">
    <property type="term" value="C:membrane"/>
    <property type="evidence" value="ECO:0007669"/>
    <property type="project" value="InterPro"/>
</dbReference>
<organism evidence="3 4">
    <name type="scientific">candidate division WWE3 bacterium</name>
    <dbReference type="NCBI Taxonomy" id="2053526"/>
    <lineage>
        <taxon>Bacteria</taxon>
        <taxon>Katanobacteria</taxon>
    </lineage>
</organism>
<evidence type="ECO:0000313" key="3">
    <source>
        <dbReference type="EMBL" id="MCA9302245.1"/>
    </source>
</evidence>
<feature type="transmembrane region" description="Helical" evidence="1">
    <location>
        <begin position="66"/>
        <end position="85"/>
    </location>
</feature>
<evidence type="ECO:0000259" key="2">
    <source>
        <dbReference type="Pfam" id="PF00892"/>
    </source>
</evidence>
<dbReference type="AlphaFoldDB" id="A0A955E0T6"/>
<keyword evidence="1" id="KW-0472">Membrane</keyword>
<keyword evidence="1" id="KW-1133">Transmembrane helix</keyword>
<feature type="transmembrane region" description="Helical" evidence="1">
    <location>
        <begin position="121"/>
        <end position="137"/>
    </location>
</feature>
<feature type="transmembrane region" description="Helical" evidence="1">
    <location>
        <begin position="241"/>
        <end position="263"/>
    </location>
</feature>
<protein>
    <submittedName>
        <fullName evidence="3">DMT family transporter</fullName>
    </submittedName>
</protein>
<feature type="transmembrane region" description="Helical" evidence="1">
    <location>
        <begin position="38"/>
        <end position="60"/>
    </location>
</feature>
<dbReference type="InterPro" id="IPR000620">
    <property type="entry name" value="EamA_dom"/>
</dbReference>
<evidence type="ECO:0000256" key="1">
    <source>
        <dbReference type="SAM" id="Phobius"/>
    </source>
</evidence>
<reference evidence="3" key="1">
    <citation type="submission" date="2020-04" db="EMBL/GenBank/DDBJ databases">
        <authorList>
            <person name="Zhang T."/>
        </authorList>
    </citation>
    <scope>NUCLEOTIDE SEQUENCE</scope>
    <source>
        <strain evidence="3">HKST-UBA80</strain>
    </source>
</reference>
<evidence type="ECO:0000313" key="4">
    <source>
        <dbReference type="Proteomes" id="UP000714817"/>
    </source>
</evidence>
<dbReference type="SUPFAM" id="SSF103481">
    <property type="entry name" value="Multidrug resistance efflux transporter EmrE"/>
    <property type="match status" value="1"/>
</dbReference>
<name>A0A955E0T6_UNCKA</name>
<feature type="transmembrane region" description="Helical" evidence="1">
    <location>
        <begin position="178"/>
        <end position="196"/>
    </location>
</feature>
<feature type="transmembrane region" description="Helical" evidence="1">
    <location>
        <begin position="149"/>
        <end position="166"/>
    </location>
</feature>
<dbReference type="Pfam" id="PF00892">
    <property type="entry name" value="EamA"/>
    <property type="match status" value="1"/>
</dbReference>
<accession>A0A955E0T6</accession>
<dbReference type="Proteomes" id="UP000714817">
    <property type="component" value="Unassembled WGS sequence"/>
</dbReference>
<gene>
    <name evidence="3" type="ORF">KDA10_02705</name>
</gene>